<evidence type="ECO:0000259" key="1">
    <source>
        <dbReference type="Pfam" id="PF09509"/>
    </source>
</evidence>
<evidence type="ECO:0000313" key="3">
    <source>
        <dbReference type="Proteomes" id="UP000198506"/>
    </source>
</evidence>
<name>A0AA94HNR3_9MICO</name>
<feature type="domain" description="Conserved hypothetical protein CHP02391" evidence="1">
    <location>
        <begin position="144"/>
        <end position="274"/>
    </location>
</feature>
<comment type="caution">
    <text evidence="2">The sequence shown here is derived from an EMBL/GenBank/DDBJ whole genome shotgun (WGS) entry which is preliminary data.</text>
</comment>
<reference evidence="2 3" key="1">
    <citation type="submission" date="2016-10" db="EMBL/GenBank/DDBJ databases">
        <authorList>
            <person name="Varghese N."/>
            <person name="Submissions S."/>
        </authorList>
    </citation>
    <scope>NUCLEOTIDE SEQUENCE [LARGE SCALE GENOMIC DNA]</scope>
    <source>
        <strain evidence="2 3">IAM 15147</strain>
    </source>
</reference>
<gene>
    <name evidence="2" type="ORF">SAMN04487783_2264</name>
</gene>
<dbReference type="AlphaFoldDB" id="A0AA94HNR3"/>
<proteinExistence type="predicted"/>
<dbReference type="RefSeq" id="WP_318255507.1">
    <property type="nucleotide sequence ID" value="NZ_FOZN01000003.1"/>
</dbReference>
<keyword evidence="3" id="KW-1185">Reference proteome</keyword>
<evidence type="ECO:0000313" key="2">
    <source>
        <dbReference type="EMBL" id="SFS16331.1"/>
    </source>
</evidence>
<dbReference type="InterPro" id="IPR012654">
    <property type="entry name" value="CHP02391"/>
</dbReference>
<protein>
    <recommendedName>
        <fullName evidence="1">Conserved hypothetical protein CHP02391 domain-containing protein</fullName>
    </recommendedName>
</protein>
<accession>A0AA94HNR3</accession>
<dbReference type="Pfam" id="PF09509">
    <property type="entry name" value="Hypoth_Ymh"/>
    <property type="match status" value="1"/>
</dbReference>
<organism evidence="2 3">
    <name type="scientific">Agrococcus baldri</name>
    <dbReference type="NCBI Taxonomy" id="153730"/>
    <lineage>
        <taxon>Bacteria</taxon>
        <taxon>Bacillati</taxon>
        <taxon>Actinomycetota</taxon>
        <taxon>Actinomycetes</taxon>
        <taxon>Micrococcales</taxon>
        <taxon>Microbacteriaceae</taxon>
        <taxon>Agrococcus</taxon>
    </lineage>
</organism>
<dbReference type="EMBL" id="FOZN01000003">
    <property type="protein sequence ID" value="SFS16331.1"/>
    <property type="molecule type" value="Genomic_DNA"/>
</dbReference>
<sequence length="292" mass="32070">MSNEYSEDYLSRLRDAVERFEAAFEAWMATQVESSHMESRGLFPTVWAKEGQDADAVRRLELDVAEAAGLAARAVAVTGAYIAVAGLGMIDPISNWSFMSAPKAPLAPRDVRMTTANVKGRLDAMIIDSAAGTDSDLPKFAPAQFHQVVWAGAAAHWTTHQYRVAVREAAEGLTIHWKQKLCRNNVDDSVFWQQTLSPGQAEPGKPKLRWPGEDGDKTVRSIRGGLEPLAKALNGLATGLNLTVRNVTTHTRAELSEQEAMERLAAYSYLARILDQCTIDRGDDFEPESEPV</sequence>
<dbReference type="Proteomes" id="UP000198506">
    <property type="component" value="Unassembled WGS sequence"/>
</dbReference>